<organism evidence="2 3">
    <name type="scientific">Ascobolus immersus RN42</name>
    <dbReference type="NCBI Taxonomy" id="1160509"/>
    <lineage>
        <taxon>Eukaryota</taxon>
        <taxon>Fungi</taxon>
        <taxon>Dikarya</taxon>
        <taxon>Ascomycota</taxon>
        <taxon>Pezizomycotina</taxon>
        <taxon>Pezizomycetes</taxon>
        <taxon>Pezizales</taxon>
        <taxon>Ascobolaceae</taxon>
        <taxon>Ascobolus</taxon>
    </lineage>
</organism>
<dbReference type="AlphaFoldDB" id="A0A3N4HXJ3"/>
<name>A0A3N4HXJ3_ASCIM</name>
<dbReference type="PROSITE" id="PS51257">
    <property type="entry name" value="PROKAR_LIPOPROTEIN"/>
    <property type="match status" value="1"/>
</dbReference>
<gene>
    <name evidence="2" type="ORF">BJ508DRAFT_329053</name>
</gene>
<dbReference type="EMBL" id="ML119709">
    <property type="protein sequence ID" value="RPA78573.1"/>
    <property type="molecule type" value="Genomic_DNA"/>
</dbReference>
<evidence type="ECO:0000313" key="2">
    <source>
        <dbReference type="EMBL" id="RPA78573.1"/>
    </source>
</evidence>
<dbReference type="Proteomes" id="UP000275078">
    <property type="component" value="Unassembled WGS sequence"/>
</dbReference>
<sequence length="179" mass="19396">MRNGGADVRAQTLSTWWFGALACSGKAGTPNDSLGKFSISLAARLRLQRAGSSHDASFYTTDVETTLFRTSPASKNPPNPTEGAPRVPPIAPSKITSSSCIIQSGSDTIRVELGEQLQLNCRAYKVSLGIDSPGFCCLKAFKEHEKDSFNTEVHGYLALEAYLLLASNLKSSLKRRRRS</sequence>
<feature type="region of interest" description="Disordered" evidence="1">
    <location>
        <begin position="69"/>
        <end position="91"/>
    </location>
</feature>
<reference evidence="2 3" key="1">
    <citation type="journal article" date="2018" name="Nat. Ecol. Evol.">
        <title>Pezizomycetes genomes reveal the molecular basis of ectomycorrhizal truffle lifestyle.</title>
        <authorList>
            <person name="Murat C."/>
            <person name="Payen T."/>
            <person name="Noel B."/>
            <person name="Kuo A."/>
            <person name="Morin E."/>
            <person name="Chen J."/>
            <person name="Kohler A."/>
            <person name="Krizsan K."/>
            <person name="Balestrini R."/>
            <person name="Da Silva C."/>
            <person name="Montanini B."/>
            <person name="Hainaut M."/>
            <person name="Levati E."/>
            <person name="Barry K.W."/>
            <person name="Belfiori B."/>
            <person name="Cichocki N."/>
            <person name="Clum A."/>
            <person name="Dockter R.B."/>
            <person name="Fauchery L."/>
            <person name="Guy J."/>
            <person name="Iotti M."/>
            <person name="Le Tacon F."/>
            <person name="Lindquist E.A."/>
            <person name="Lipzen A."/>
            <person name="Malagnac F."/>
            <person name="Mello A."/>
            <person name="Molinier V."/>
            <person name="Miyauchi S."/>
            <person name="Poulain J."/>
            <person name="Riccioni C."/>
            <person name="Rubini A."/>
            <person name="Sitrit Y."/>
            <person name="Splivallo R."/>
            <person name="Traeger S."/>
            <person name="Wang M."/>
            <person name="Zifcakova L."/>
            <person name="Wipf D."/>
            <person name="Zambonelli A."/>
            <person name="Paolocci F."/>
            <person name="Nowrousian M."/>
            <person name="Ottonello S."/>
            <person name="Baldrian P."/>
            <person name="Spatafora J.W."/>
            <person name="Henrissat B."/>
            <person name="Nagy L.G."/>
            <person name="Aury J.M."/>
            <person name="Wincker P."/>
            <person name="Grigoriev I.V."/>
            <person name="Bonfante P."/>
            <person name="Martin F.M."/>
        </authorList>
    </citation>
    <scope>NUCLEOTIDE SEQUENCE [LARGE SCALE GENOMIC DNA]</scope>
    <source>
        <strain evidence="2 3">RN42</strain>
    </source>
</reference>
<evidence type="ECO:0000313" key="3">
    <source>
        <dbReference type="Proteomes" id="UP000275078"/>
    </source>
</evidence>
<feature type="compositionally biased region" description="Pro residues" evidence="1">
    <location>
        <begin position="75"/>
        <end position="91"/>
    </location>
</feature>
<accession>A0A3N4HXJ3</accession>
<evidence type="ECO:0000256" key="1">
    <source>
        <dbReference type="SAM" id="MobiDB-lite"/>
    </source>
</evidence>
<protein>
    <submittedName>
        <fullName evidence="2">Uncharacterized protein</fullName>
    </submittedName>
</protein>
<keyword evidence="3" id="KW-1185">Reference proteome</keyword>
<proteinExistence type="predicted"/>